<evidence type="ECO:0000313" key="20">
    <source>
        <dbReference type="EMBL" id="PKZ41456.1"/>
    </source>
</evidence>
<evidence type="ECO:0000256" key="11">
    <source>
        <dbReference type="ARBA" id="ARBA00022842"/>
    </source>
</evidence>
<evidence type="ECO:0000256" key="14">
    <source>
        <dbReference type="ARBA" id="ARBA00025228"/>
    </source>
</evidence>
<protein>
    <recommendedName>
        <fullName evidence="6 19">Adenosylcobinamide-GDP ribazoletransferase</fullName>
        <ecNumber evidence="5 19">2.7.8.26</ecNumber>
    </recommendedName>
    <alternativeName>
        <fullName evidence="16 19">Cobalamin synthase</fullName>
    </alternativeName>
    <alternativeName>
        <fullName evidence="15 19">Cobalamin-5'-phosphate synthase</fullName>
    </alternativeName>
</protein>
<feature type="transmembrane region" description="Helical" evidence="19">
    <location>
        <begin position="117"/>
        <end position="144"/>
    </location>
</feature>
<reference evidence="20 21" key="1">
    <citation type="submission" date="2017-12" db="EMBL/GenBank/DDBJ databases">
        <title>Phylogenetic diversity of female urinary microbiome.</title>
        <authorList>
            <person name="Thomas-White K."/>
            <person name="Wolfe A.J."/>
        </authorList>
    </citation>
    <scope>NUCLEOTIDE SEQUENCE [LARGE SCALE GENOMIC DNA]</scope>
    <source>
        <strain evidence="20 21">UMB1298</strain>
    </source>
</reference>
<comment type="caution">
    <text evidence="20">The sequence shown here is derived from an EMBL/GenBank/DDBJ whole genome shotgun (WGS) entry which is preliminary data.</text>
</comment>
<feature type="transmembrane region" description="Helical" evidence="19">
    <location>
        <begin position="32"/>
        <end position="52"/>
    </location>
</feature>
<dbReference type="GO" id="GO:0009236">
    <property type="term" value="P:cobalamin biosynthetic process"/>
    <property type="evidence" value="ECO:0007669"/>
    <property type="project" value="UniProtKB-UniRule"/>
</dbReference>
<evidence type="ECO:0000256" key="8">
    <source>
        <dbReference type="ARBA" id="ARBA00022573"/>
    </source>
</evidence>
<evidence type="ECO:0000256" key="1">
    <source>
        <dbReference type="ARBA" id="ARBA00001946"/>
    </source>
</evidence>
<dbReference type="EMBL" id="PKIZ01000013">
    <property type="protein sequence ID" value="PKZ41456.1"/>
    <property type="molecule type" value="Genomic_DNA"/>
</dbReference>
<evidence type="ECO:0000256" key="4">
    <source>
        <dbReference type="ARBA" id="ARBA00010561"/>
    </source>
</evidence>
<keyword evidence="12 19" id="KW-1133">Transmembrane helix</keyword>
<evidence type="ECO:0000256" key="10">
    <source>
        <dbReference type="ARBA" id="ARBA00022692"/>
    </source>
</evidence>
<evidence type="ECO:0000256" key="17">
    <source>
        <dbReference type="ARBA" id="ARBA00048623"/>
    </source>
</evidence>
<sequence>MSTAARGLRLSVGTLTRVPVGEVGTPTRAEGGWSMVLAPVAALPLAVGAGLVTAAGHALGLAPLVVGLLVVALLAWGTRGMHLDGLADTVDGLGGGWDRDRALAIMRSGDVGPMGTAALVLVLALQAAAAGGLGAVEVAGAVAFSRAACTVLAFRTFPAARPGGLGALVAGTVGIAALVGVLTAATVALGVMLLLTGWGDAAALAAPACTAALVVASLAVAQGAWRAVGGVTGDHFGAVVELSLAAVLVVLSAGAWA</sequence>
<dbReference type="Pfam" id="PF02654">
    <property type="entry name" value="CobS"/>
    <property type="match status" value="1"/>
</dbReference>
<keyword evidence="8 19" id="KW-0169">Cobalamin biosynthesis</keyword>
<evidence type="ECO:0000256" key="15">
    <source>
        <dbReference type="ARBA" id="ARBA00032605"/>
    </source>
</evidence>
<evidence type="ECO:0000256" key="5">
    <source>
        <dbReference type="ARBA" id="ARBA00013200"/>
    </source>
</evidence>
<feature type="transmembrane region" description="Helical" evidence="19">
    <location>
        <begin position="236"/>
        <end position="256"/>
    </location>
</feature>
<dbReference type="GO" id="GO:0051073">
    <property type="term" value="F:adenosylcobinamide-GDP ribazoletransferase activity"/>
    <property type="evidence" value="ECO:0007669"/>
    <property type="project" value="UniProtKB-UniRule"/>
</dbReference>
<comment type="function">
    <text evidence="14 19">Joins adenosylcobinamide-GDP and alpha-ribazole to generate adenosylcobalamin (Ado-cobalamin). Also synthesizes adenosylcobalamin 5'-phosphate from adenosylcobinamide-GDP and alpha-ribazole 5'-phosphate.</text>
</comment>
<feature type="transmembrane region" description="Helical" evidence="19">
    <location>
        <begin position="201"/>
        <end position="224"/>
    </location>
</feature>
<feature type="transmembrane region" description="Helical" evidence="19">
    <location>
        <begin position="59"/>
        <end position="77"/>
    </location>
</feature>
<evidence type="ECO:0000256" key="19">
    <source>
        <dbReference type="HAMAP-Rule" id="MF_00719"/>
    </source>
</evidence>
<keyword evidence="9 19" id="KW-0808">Transferase</keyword>
<keyword evidence="7 19" id="KW-1003">Cell membrane</keyword>
<feature type="transmembrane region" description="Helical" evidence="19">
    <location>
        <begin position="165"/>
        <end position="195"/>
    </location>
</feature>
<keyword evidence="21" id="KW-1185">Reference proteome</keyword>
<evidence type="ECO:0000256" key="9">
    <source>
        <dbReference type="ARBA" id="ARBA00022679"/>
    </source>
</evidence>
<comment type="catalytic activity">
    <reaction evidence="18 19">
        <text>alpha-ribazole 5'-phosphate + adenosylcob(III)inamide-GDP = adenosylcob(III)alamin 5'-phosphate + GMP + H(+)</text>
        <dbReference type="Rhea" id="RHEA:23560"/>
        <dbReference type="ChEBI" id="CHEBI:15378"/>
        <dbReference type="ChEBI" id="CHEBI:57918"/>
        <dbReference type="ChEBI" id="CHEBI:58115"/>
        <dbReference type="ChEBI" id="CHEBI:60487"/>
        <dbReference type="ChEBI" id="CHEBI:60493"/>
        <dbReference type="EC" id="2.7.8.26"/>
    </reaction>
</comment>
<evidence type="ECO:0000256" key="16">
    <source>
        <dbReference type="ARBA" id="ARBA00032853"/>
    </source>
</evidence>
<dbReference type="Proteomes" id="UP000234206">
    <property type="component" value="Unassembled WGS sequence"/>
</dbReference>
<comment type="cofactor">
    <cofactor evidence="1 19">
        <name>Mg(2+)</name>
        <dbReference type="ChEBI" id="CHEBI:18420"/>
    </cofactor>
</comment>
<evidence type="ECO:0000256" key="13">
    <source>
        <dbReference type="ARBA" id="ARBA00023136"/>
    </source>
</evidence>
<evidence type="ECO:0000256" key="7">
    <source>
        <dbReference type="ARBA" id="ARBA00022475"/>
    </source>
</evidence>
<comment type="similarity">
    <text evidence="4 19">Belongs to the CobS family.</text>
</comment>
<keyword evidence="10 19" id="KW-0812">Transmembrane</keyword>
<evidence type="ECO:0000256" key="2">
    <source>
        <dbReference type="ARBA" id="ARBA00004651"/>
    </source>
</evidence>
<evidence type="ECO:0000256" key="18">
    <source>
        <dbReference type="ARBA" id="ARBA00049504"/>
    </source>
</evidence>
<proteinExistence type="inferred from homology"/>
<keyword evidence="13 19" id="KW-0472">Membrane</keyword>
<evidence type="ECO:0000256" key="3">
    <source>
        <dbReference type="ARBA" id="ARBA00004663"/>
    </source>
</evidence>
<dbReference type="OrthoDB" id="9794223at2"/>
<comment type="catalytic activity">
    <reaction evidence="17 19">
        <text>alpha-ribazole + adenosylcob(III)inamide-GDP = adenosylcob(III)alamin + GMP + H(+)</text>
        <dbReference type="Rhea" id="RHEA:16049"/>
        <dbReference type="ChEBI" id="CHEBI:10329"/>
        <dbReference type="ChEBI" id="CHEBI:15378"/>
        <dbReference type="ChEBI" id="CHEBI:18408"/>
        <dbReference type="ChEBI" id="CHEBI:58115"/>
        <dbReference type="ChEBI" id="CHEBI:60487"/>
        <dbReference type="EC" id="2.7.8.26"/>
    </reaction>
</comment>
<dbReference type="UniPathway" id="UPA00148">
    <property type="reaction ID" value="UER00238"/>
</dbReference>
<dbReference type="PANTHER" id="PTHR34148">
    <property type="entry name" value="ADENOSYLCOBINAMIDE-GDP RIBAZOLETRANSFERASE"/>
    <property type="match status" value="1"/>
</dbReference>
<evidence type="ECO:0000256" key="12">
    <source>
        <dbReference type="ARBA" id="ARBA00022989"/>
    </source>
</evidence>
<comment type="pathway">
    <text evidence="3 19">Cofactor biosynthesis; adenosylcobalamin biosynthesis; adenosylcobalamin from cob(II)yrinate a,c-diamide: step 7/7.</text>
</comment>
<accession>A0A2I1PA00</accession>
<comment type="subcellular location">
    <subcellularLocation>
        <location evidence="2 19">Cell membrane</location>
        <topology evidence="2 19">Multi-pass membrane protein</topology>
    </subcellularLocation>
</comment>
<evidence type="ECO:0000256" key="6">
    <source>
        <dbReference type="ARBA" id="ARBA00015850"/>
    </source>
</evidence>
<keyword evidence="11 19" id="KW-0460">Magnesium</keyword>
<dbReference type="GO" id="GO:0005886">
    <property type="term" value="C:plasma membrane"/>
    <property type="evidence" value="ECO:0007669"/>
    <property type="project" value="UniProtKB-SubCell"/>
</dbReference>
<dbReference type="RefSeq" id="WP_101849750.1">
    <property type="nucleotide sequence ID" value="NZ_PKIZ01000013.1"/>
</dbReference>
<dbReference type="HAMAP" id="MF_00719">
    <property type="entry name" value="CobS"/>
    <property type="match status" value="1"/>
</dbReference>
<organism evidence="20 21">
    <name type="scientific">Kytococcus schroeteri</name>
    <dbReference type="NCBI Taxonomy" id="138300"/>
    <lineage>
        <taxon>Bacteria</taxon>
        <taxon>Bacillati</taxon>
        <taxon>Actinomycetota</taxon>
        <taxon>Actinomycetes</taxon>
        <taxon>Micrococcales</taxon>
        <taxon>Kytococcaceae</taxon>
        <taxon>Kytococcus</taxon>
    </lineage>
</organism>
<dbReference type="AlphaFoldDB" id="A0A2I1PA00"/>
<dbReference type="InterPro" id="IPR003805">
    <property type="entry name" value="CobS"/>
</dbReference>
<name>A0A2I1PA00_9MICO</name>
<dbReference type="PANTHER" id="PTHR34148:SF1">
    <property type="entry name" value="ADENOSYLCOBINAMIDE-GDP RIBAZOLETRANSFERASE"/>
    <property type="match status" value="1"/>
</dbReference>
<dbReference type="GO" id="GO:0008818">
    <property type="term" value="F:cobalamin 5'-phosphate synthase activity"/>
    <property type="evidence" value="ECO:0007669"/>
    <property type="project" value="UniProtKB-UniRule"/>
</dbReference>
<dbReference type="EC" id="2.7.8.26" evidence="5 19"/>
<gene>
    <name evidence="19" type="primary">cobS</name>
    <name evidence="20" type="ORF">CYJ76_07825</name>
</gene>
<evidence type="ECO:0000313" key="21">
    <source>
        <dbReference type="Proteomes" id="UP000234206"/>
    </source>
</evidence>